<dbReference type="EMBL" id="JAKLTR010000021">
    <property type="protein sequence ID" value="MCG2617431.1"/>
    <property type="molecule type" value="Genomic_DNA"/>
</dbReference>
<evidence type="ECO:0000259" key="2">
    <source>
        <dbReference type="PROSITE" id="PS51352"/>
    </source>
</evidence>
<sequence>MSLRPPVSEQDHIQGNPGAAIELVEYGDYQCPHCGHAYPIVKQLQEALGDKLKFIFRNFPLSEIHPDARLAAVAAEAASRQGKYWEMHDIIFENQEQLKKSNLLEYARQIGLDLPRFQTDLESSDLMDIVEEDFESGVRSGVNGTPTFFVDGRKYGGSWEPEAFAAFLNSRLKEA</sequence>
<dbReference type="PANTHER" id="PTHR13887">
    <property type="entry name" value="GLUTATHIONE S-TRANSFERASE KAPPA"/>
    <property type="match status" value="1"/>
</dbReference>
<keyword evidence="4" id="KW-1185">Reference proteome</keyword>
<evidence type="ECO:0000313" key="3">
    <source>
        <dbReference type="EMBL" id="MCG2617431.1"/>
    </source>
</evidence>
<comment type="caution">
    <text evidence="3">The sequence shown here is derived from an EMBL/GenBank/DDBJ whole genome shotgun (WGS) entry which is preliminary data.</text>
</comment>
<evidence type="ECO:0000256" key="1">
    <source>
        <dbReference type="ARBA" id="ARBA00005791"/>
    </source>
</evidence>
<dbReference type="Pfam" id="PF13462">
    <property type="entry name" value="Thioredoxin_4"/>
    <property type="match status" value="1"/>
</dbReference>
<name>A0ABS9KYR4_9BACT</name>
<reference evidence="3" key="1">
    <citation type="submission" date="2022-01" db="EMBL/GenBank/DDBJ databases">
        <authorList>
            <person name="Jo J.-H."/>
            <person name="Im W.-T."/>
        </authorList>
    </citation>
    <scope>NUCLEOTIDE SEQUENCE</scope>
    <source>
        <strain evidence="3">NA20</strain>
    </source>
</reference>
<accession>A0ABS9KYR4</accession>
<dbReference type="PROSITE" id="PS51352">
    <property type="entry name" value="THIOREDOXIN_2"/>
    <property type="match status" value="1"/>
</dbReference>
<organism evidence="3 4">
    <name type="scientific">Terrimonas ginsenosidimutans</name>
    <dbReference type="NCBI Taxonomy" id="2908004"/>
    <lineage>
        <taxon>Bacteria</taxon>
        <taxon>Pseudomonadati</taxon>
        <taxon>Bacteroidota</taxon>
        <taxon>Chitinophagia</taxon>
        <taxon>Chitinophagales</taxon>
        <taxon>Chitinophagaceae</taxon>
        <taxon>Terrimonas</taxon>
    </lineage>
</organism>
<comment type="similarity">
    <text evidence="1">Belongs to the thioredoxin family. DsbA subfamily.</text>
</comment>
<dbReference type="SUPFAM" id="SSF52833">
    <property type="entry name" value="Thioredoxin-like"/>
    <property type="match status" value="1"/>
</dbReference>
<feature type="domain" description="Thioredoxin" evidence="2">
    <location>
        <begin position="1"/>
        <end position="173"/>
    </location>
</feature>
<proteinExistence type="inferred from homology"/>
<dbReference type="PANTHER" id="PTHR13887:SF55">
    <property type="entry name" value="SLR0313 PROTEIN"/>
    <property type="match status" value="1"/>
</dbReference>
<gene>
    <name evidence="3" type="ORF">LZZ85_24245</name>
</gene>
<dbReference type="Proteomes" id="UP001165367">
    <property type="component" value="Unassembled WGS sequence"/>
</dbReference>
<protein>
    <submittedName>
        <fullName evidence="3">DsbA family protein</fullName>
    </submittedName>
</protein>
<dbReference type="InterPro" id="IPR012336">
    <property type="entry name" value="Thioredoxin-like_fold"/>
</dbReference>
<dbReference type="Gene3D" id="3.40.30.10">
    <property type="entry name" value="Glutaredoxin"/>
    <property type="match status" value="1"/>
</dbReference>
<dbReference type="RefSeq" id="WP_237876183.1">
    <property type="nucleotide sequence ID" value="NZ_JAKLTR010000021.1"/>
</dbReference>
<evidence type="ECO:0000313" key="4">
    <source>
        <dbReference type="Proteomes" id="UP001165367"/>
    </source>
</evidence>
<dbReference type="InterPro" id="IPR013766">
    <property type="entry name" value="Thioredoxin_domain"/>
</dbReference>
<dbReference type="InterPro" id="IPR036249">
    <property type="entry name" value="Thioredoxin-like_sf"/>
</dbReference>